<dbReference type="SUPFAM" id="SSF47769">
    <property type="entry name" value="SAM/Pointed domain"/>
    <property type="match status" value="1"/>
</dbReference>
<protein>
    <recommendedName>
        <fullName evidence="11">Phosphatidylinositol 3-kinase regulatory subunit alpha</fullName>
    </recommendedName>
</protein>
<feature type="domain" description="SH2" evidence="5">
    <location>
        <begin position="478"/>
        <end position="582"/>
    </location>
</feature>
<dbReference type="PROSITE" id="PS00479">
    <property type="entry name" value="ZF_DAG_PE_1"/>
    <property type="match status" value="1"/>
</dbReference>
<dbReference type="GO" id="GO:0007165">
    <property type="term" value="P:signal transduction"/>
    <property type="evidence" value="ECO:0007669"/>
    <property type="project" value="InterPro"/>
</dbReference>
<evidence type="ECO:0000313" key="9">
    <source>
        <dbReference type="EMBL" id="CAF0725805.1"/>
    </source>
</evidence>
<gene>
    <name evidence="9" type="ORF">EDS130_LOCUS682</name>
</gene>
<dbReference type="SUPFAM" id="SSF48350">
    <property type="entry name" value="GTPase activation domain, GAP"/>
    <property type="match status" value="1"/>
</dbReference>
<dbReference type="Proteomes" id="UP000663852">
    <property type="component" value="Unassembled WGS sequence"/>
</dbReference>
<organism evidence="9 10">
    <name type="scientific">Adineta ricciae</name>
    <name type="common">Rotifer</name>
    <dbReference type="NCBI Taxonomy" id="249248"/>
    <lineage>
        <taxon>Eukaryota</taxon>
        <taxon>Metazoa</taxon>
        <taxon>Spiralia</taxon>
        <taxon>Gnathifera</taxon>
        <taxon>Rotifera</taxon>
        <taxon>Eurotatoria</taxon>
        <taxon>Bdelloidea</taxon>
        <taxon>Adinetida</taxon>
        <taxon>Adinetidae</taxon>
        <taxon>Adineta</taxon>
    </lineage>
</organism>
<dbReference type="InterPro" id="IPR000198">
    <property type="entry name" value="RhoGAP_dom"/>
</dbReference>
<dbReference type="Gene3D" id="1.10.287.1490">
    <property type="match status" value="1"/>
</dbReference>
<evidence type="ECO:0008006" key="11">
    <source>
        <dbReference type="Google" id="ProtNLM"/>
    </source>
</evidence>
<dbReference type="Gene3D" id="1.10.150.50">
    <property type="entry name" value="Transcription Factor, Ets-1"/>
    <property type="match status" value="1"/>
</dbReference>
<evidence type="ECO:0000256" key="3">
    <source>
        <dbReference type="PROSITE-ProRule" id="PRU00191"/>
    </source>
</evidence>
<dbReference type="PANTHER" id="PTHR45818:SF3">
    <property type="entry name" value="PROTEIN VAV"/>
    <property type="match status" value="1"/>
</dbReference>
<dbReference type="PANTHER" id="PTHR45818">
    <property type="entry name" value="PROTEIN VAV"/>
    <property type="match status" value="1"/>
</dbReference>
<dbReference type="Gene3D" id="1.10.555.10">
    <property type="entry name" value="Rho GTPase activation protein"/>
    <property type="match status" value="1"/>
</dbReference>
<dbReference type="InterPro" id="IPR008936">
    <property type="entry name" value="Rho_GTPase_activation_prot"/>
</dbReference>
<feature type="domain" description="Phorbol-ester/DAG-type" evidence="6">
    <location>
        <begin position="178"/>
        <end position="228"/>
    </location>
</feature>
<dbReference type="GO" id="GO:0005737">
    <property type="term" value="C:cytoplasm"/>
    <property type="evidence" value="ECO:0007669"/>
    <property type="project" value="TreeGrafter"/>
</dbReference>
<evidence type="ECO:0000259" key="8">
    <source>
        <dbReference type="PROSITE" id="PS50238"/>
    </source>
</evidence>
<dbReference type="GO" id="GO:0046872">
    <property type="term" value="F:metal ion binding"/>
    <property type="evidence" value="ECO:0007669"/>
    <property type="project" value="UniProtKB-KW"/>
</dbReference>
<comment type="caution">
    <text evidence="9">The sequence shown here is derived from an EMBL/GenBank/DDBJ whole genome shotgun (WGS) entry which is preliminary data.</text>
</comment>
<dbReference type="InterPro" id="IPR013761">
    <property type="entry name" value="SAM/pointed_sf"/>
</dbReference>
<feature type="coiled-coil region" evidence="4">
    <location>
        <begin position="610"/>
        <end position="637"/>
    </location>
</feature>
<feature type="domain" description="Rho-GAP" evidence="8">
    <location>
        <begin position="243"/>
        <end position="450"/>
    </location>
</feature>
<dbReference type="InterPro" id="IPR000980">
    <property type="entry name" value="SH2"/>
</dbReference>
<dbReference type="Pfam" id="PF00017">
    <property type="entry name" value="SH2"/>
    <property type="match status" value="2"/>
</dbReference>
<evidence type="ECO:0000259" key="5">
    <source>
        <dbReference type="PROSITE" id="PS50001"/>
    </source>
</evidence>
<feature type="coiled-coil region" evidence="4">
    <location>
        <begin position="689"/>
        <end position="737"/>
    </location>
</feature>
<dbReference type="SUPFAM" id="SSF55550">
    <property type="entry name" value="SH2 domain"/>
    <property type="match status" value="2"/>
</dbReference>
<dbReference type="Gene3D" id="3.30.60.20">
    <property type="match status" value="2"/>
</dbReference>
<evidence type="ECO:0000256" key="2">
    <source>
        <dbReference type="ARBA" id="ARBA00022833"/>
    </source>
</evidence>
<accession>A0A813MLR1</accession>
<dbReference type="PROSITE" id="PS50238">
    <property type="entry name" value="RHOGAP"/>
    <property type="match status" value="1"/>
</dbReference>
<keyword evidence="2" id="KW-0862">Zinc</keyword>
<feature type="domain" description="SAM" evidence="7">
    <location>
        <begin position="94"/>
        <end position="157"/>
    </location>
</feature>
<reference evidence="9" key="1">
    <citation type="submission" date="2021-02" db="EMBL/GenBank/DDBJ databases">
        <authorList>
            <person name="Nowell W R."/>
        </authorList>
    </citation>
    <scope>NUCLEOTIDE SEQUENCE</scope>
</reference>
<feature type="domain" description="Phorbol-ester/DAG-type" evidence="6">
    <location>
        <begin position="18"/>
        <end position="69"/>
    </location>
</feature>
<dbReference type="GO" id="GO:0005085">
    <property type="term" value="F:guanyl-nucleotide exchange factor activity"/>
    <property type="evidence" value="ECO:0007669"/>
    <property type="project" value="TreeGrafter"/>
</dbReference>
<evidence type="ECO:0000256" key="1">
    <source>
        <dbReference type="ARBA" id="ARBA00022723"/>
    </source>
</evidence>
<dbReference type="Pfam" id="PF00130">
    <property type="entry name" value="C1_1"/>
    <property type="match status" value="2"/>
</dbReference>
<dbReference type="SMART" id="SM00109">
    <property type="entry name" value="C1"/>
    <property type="match status" value="2"/>
</dbReference>
<proteinExistence type="predicted"/>
<keyword evidence="3" id="KW-0727">SH2 domain</keyword>
<dbReference type="PROSITE" id="PS50001">
    <property type="entry name" value="SH2"/>
    <property type="match status" value="2"/>
</dbReference>
<dbReference type="PRINTS" id="PR00401">
    <property type="entry name" value="SH2DOMAIN"/>
</dbReference>
<feature type="domain" description="SH2" evidence="5">
    <location>
        <begin position="767"/>
        <end position="882"/>
    </location>
</feature>
<sequence length="890" mass="103531">MANYVSITSPHRETIVSDHKYRLRYFKTPAWCPYCEDYIWGSGNIGYQCTNCGDYFHVECTLVLTTGSCPGLSACHPNNRALVTHDSSIPVCDWTVNDVCEWLAVVNLYRYAPNFQSLKYDGEILLSLTDEQLKHDHIHDVFQRQAILDAIKELKTRDKYRPISFERFRTQLTTNNHGDNFICTTFYERRTCDLCEKYLYGIIHQGLQCSRCGLVMHRQCSKLPSKRCVHTNKQLECHIIIGTDFNDQPIDTKTQLPIIITRLCQSLEIMVQENPALSLIDAYRFSIESARIAQLRKLINDNDIEQMDFKRMELSELASLVKVSLKEPGIGIIPDENYEDFLRLVNAPTQVIQEFVVNYSMPFYVDFLKFIMCHIIKIWKLDHEFTMKNINQHHAVKPYEPERVVDKLVAIFKQLIFRPPWPMIMSHSRNDKDHVHLLKRFIYEIDWDVERPPFNAFQQTPPLATVISQEQSLDQCPWFYKRQDHQLLVNKLSTNSIAINDGDFYVRFSTEASVSAPFTLVVQLDGQQRFIKICMNKQGQYGFSLNSCFFSSIQELIQYYTQNSLSKHFPILKSDMKLNKPIRRDIFLSNTGYDDTDSYAAGLSNIKHDINLLRITLLELTNKYTEMEQECSSLKVEIDQITAYMSEIQRSTMAYGRIQMIYEKQMKLNRDNFLQCQKATEKSEFDRSFKYLEQRVEQFVNNLKGLNETYTERQLKREQLVKTLEKIKVEMVTCENKIAMCVKLVGDKNVEQHEINNFLGLPTDEPWYLANITRETAHKLLKPCGEGTFLIRTSSNGLYALTLVHNNTIYDCRIGRDPANSYAFRFIASNVPKNAQATTMNGNFSAYCDRSFYSLKDLVEFYKKNSLAENNPDLNTCLTVPIKLHANVKI</sequence>
<dbReference type="EMBL" id="CAJNOJ010000002">
    <property type="protein sequence ID" value="CAF0725805.1"/>
    <property type="molecule type" value="Genomic_DNA"/>
</dbReference>
<name>A0A813MLR1_ADIRI</name>
<dbReference type="SMART" id="SM00454">
    <property type="entry name" value="SAM"/>
    <property type="match status" value="1"/>
</dbReference>
<dbReference type="InterPro" id="IPR002219">
    <property type="entry name" value="PKC_DAG/PE"/>
</dbReference>
<dbReference type="Pfam" id="PF07647">
    <property type="entry name" value="SAM_2"/>
    <property type="match status" value="1"/>
</dbReference>
<dbReference type="InterPro" id="IPR046349">
    <property type="entry name" value="C1-like_sf"/>
</dbReference>
<evidence type="ECO:0000259" key="6">
    <source>
        <dbReference type="PROSITE" id="PS50081"/>
    </source>
</evidence>
<evidence type="ECO:0000313" key="10">
    <source>
        <dbReference type="Proteomes" id="UP000663852"/>
    </source>
</evidence>
<dbReference type="Gene3D" id="3.30.505.10">
    <property type="entry name" value="SH2 domain"/>
    <property type="match status" value="2"/>
</dbReference>
<evidence type="ECO:0000256" key="4">
    <source>
        <dbReference type="SAM" id="Coils"/>
    </source>
</evidence>
<dbReference type="InterPro" id="IPR001660">
    <property type="entry name" value="SAM"/>
</dbReference>
<dbReference type="InterPro" id="IPR036860">
    <property type="entry name" value="SH2_dom_sf"/>
</dbReference>
<keyword evidence="1" id="KW-0479">Metal-binding</keyword>
<dbReference type="GO" id="GO:0016477">
    <property type="term" value="P:cell migration"/>
    <property type="evidence" value="ECO:0007669"/>
    <property type="project" value="TreeGrafter"/>
</dbReference>
<dbReference type="PROSITE" id="PS50105">
    <property type="entry name" value="SAM_DOMAIN"/>
    <property type="match status" value="1"/>
</dbReference>
<dbReference type="SMART" id="SM00252">
    <property type="entry name" value="SH2"/>
    <property type="match status" value="2"/>
</dbReference>
<dbReference type="PROSITE" id="PS50081">
    <property type="entry name" value="ZF_DAG_PE_2"/>
    <property type="match status" value="2"/>
</dbReference>
<dbReference type="SUPFAM" id="SSF57889">
    <property type="entry name" value="Cysteine-rich domain"/>
    <property type="match status" value="2"/>
</dbReference>
<dbReference type="OrthoDB" id="3175255at2759"/>
<evidence type="ECO:0000259" key="7">
    <source>
        <dbReference type="PROSITE" id="PS50105"/>
    </source>
</evidence>
<keyword evidence="4" id="KW-0175">Coiled coil</keyword>
<dbReference type="AlphaFoldDB" id="A0A813MLR1"/>